<feature type="domain" description="AB hydrolase-1" evidence="1">
    <location>
        <begin position="29"/>
        <end position="255"/>
    </location>
</feature>
<evidence type="ECO:0000259" key="1">
    <source>
        <dbReference type="Pfam" id="PF00561"/>
    </source>
</evidence>
<dbReference type="InterPro" id="IPR000073">
    <property type="entry name" value="AB_hydrolase_1"/>
</dbReference>
<dbReference type="InterPro" id="IPR029058">
    <property type="entry name" value="AB_hydrolase_fold"/>
</dbReference>
<comment type="caution">
    <text evidence="2">The sequence shown here is derived from an EMBL/GenBank/DDBJ whole genome shotgun (WGS) entry which is preliminary data.</text>
</comment>
<proteinExistence type="predicted"/>
<dbReference type="PRINTS" id="PR00111">
    <property type="entry name" value="ABHYDROLASE"/>
</dbReference>
<dbReference type="Pfam" id="PF00561">
    <property type="entry name" value="Abhydrolase_1"/>
    <property type="match status" value="1"/>
</dbReference>
<dbReference type="SUPFAM" id="SSF53474">
    <property type="entry name" value="alpha/beta-Hydrolases"/>
    <property type="match status" value="1"/>
</dbReference>
<organism evidence="2 3">
    <name type="scientific">Pigmentiphaga soli</name>
    <dbReference type="NCBI Taxonomy" id="1007095"/>
    <lineage>
        <taxon>Bacteria</taxon>
        <taxon>Pseudomonadati</taxon>
        <taxon>Pseudomonadota</taxon>
        <taxon>Betaproteobacteria</taxon>
        <taxon>Burkholderiales</taxon>
        <taxon>Alcaligenaceae</taxon>
        <taxon>Pigmentiphaga</taxon>
    </lineage>
</organism>
<accession>A0ABP8H2B1</accession>
<dbReference type="RefSeq" id="WP_345249777.1">
    <property type="nucleotide sequence ID" value="NZ_BAABFO010000010.1"/>
</dbReference>
<evidence type="ECO:0000313" key="3">
    <source>
        <dbReference type="Proteomes" id="UP001501671"/>
    </source>
</evidence>
<protein>
    <submittedName>
        <fullName evidence="2">3-oxoadipate enol-lactonase</fullName>
    </submittedName>
</protein>
<dbReference type="Gene3D" id="3.40.50.1820">
    <property type="entry name" value="alpha/beta hydrolase"/>
    <property type="match status" value="1"/>
</dbReference>
<dbReference type="EMBL" id="BAABFO010000010">
    <property type="protein sequence ID" value="GAA4333374.1"/>
    <property type="molecule type" value="Genomic_DNA"/>
</dbReference>
<reference evidence="3" key="1">
    <citation type="journal article" date="2019" name="Int. J. Syst. Evol. Microbiol.">
        <title>The Global Catalogue of Microorganisms (GCM) 10K type strain sequencing project: providing services to taxonomists for standard genome sequencing and annotation.</title>
        <authorList>
            <consortium name="The Broad Institute Genomics Platform"/>
            <consortium name="The Broad Institute Genome Sequencing Center for Infectious Disease"/>
            <person name="Wu L."/>
            <person name="Ma J."/>
        </authorList>
    </citation>
    <scope>NUCLEOTIDE SEQUENCE [LARGE SCALE GENOMIC DNA]</scope>
    <source>
        <strain evidence="3">JCM 17666</strain>
    </source>
</reference>
<evidence type="ECO:0000313" key="2">
    <source>
        <dbReference type="EMBL" id="GAA4333374.1"/>
    </source>
</evidence>
<sequence>MSQMTRHIFRLPHSDCEAAIHVQGPESGPPVFMAHAILTSSMMWDSQAALLAARGYRVLRADTRGHGASQAPAAPYAMDDLVDDIVDLLDALAIERAHYVGLSLGGMAGFGLGIRHPERVLSLCLCDARADAPADFAAPWDDRIALAQRQGCAALADPTIERWFGKAFVDAHPDIAARFRQAAGATAIDGLVGCARAIQGLDYRAGVGGIAAPVTMIVGANDAALPQAMKDLQGEIPGAALEVIDGAGHLPNIDQPARFDAALLGHLARAEEAF</sequence>
<keyword evidence="3" id="KW-1185">Reference proteome</keyword>
<gene>
    <name evidence="2" type="primary">pcaD_2</name>
    <name evidence="2" type="ORF">GCM10023144_24580</name>
</gene>
<dbReference type="InterPro" id="IPR050266">
    <property type="entry name" value="AB_hydrolase_sf"/>
</dbReference>
<name>A0ABP8H2B1_9BURK</name>
<dbReference type="Proteomes" id="UP001501671">
    <property type="component" value="Unassembled WGS sequence"/>
</dbReference>
<dbReference type="PANTHER" id="PTHR43798">
    <property type="entry name" value="MONOACYLGLYCEROL LIPASE"/>
    <property type="match status" value="1"/>
</dbReference>